<dbReference type="SUPFAM" id="SSF55073">
    <property type="entry name" value="Nucleotide cyclase"/>
    <property type="match status" value="1"/>
</dbReference>
<reference evidence="3" key="1">
    <citation type="submission" date="2016-10" db="EMBL/GenBank/DDBJ databases">
        <authorList>
            <person name="Varghese N."/>
            <person name="Submissions S."/>
        </authorList>
    </citation>
    <scope>NUCLEOTIDE SEQUENCE [LARGE SCALE GENOMIC DNA]</scope>
    <source>
        <strain evidence="3">P18</strain>
    </source>
</reference>
<dbReference type="PANTHER" id="PTHR45138:SF9">
    <property type="entry name" value="DIGUANYLATE CYCLASE DGCM-RELATED"/>
    <property type="match status" value="1"/>
</dbReference>
<dbReference type="InterPro" id="IPR043128">
    <property type="entry name" value="Rev_trsase/Diguanyl_cyclase"/>
</dbReference>
<dbReference type="Pfam" id="PF00990">
    <property type="entry name" value="GGDEF"/>
    <property type="match status" value="1"/>
</dbReference>
<dbReference type="FunFam" id="3.30.70.270:FF:000001">
    <property type="entry name" value="Diguanylate cyclase domain protein"/>
    <property type="match status" value="1"/>
</dbReference>
<evidence type="ECO:0000313" key="3">
    <source>
        <dbReference type="Proteomes" id="UP000182624"/>
    </source>
</evidence>
<dbReference type="AlphaFoldDB" id="A0A1I5UR86"/>
<dbReference type="GO" id="GO:0052621">
    <property type="term" value="F:diguanylate cyclase activity"/>
    <property type="evidence" value="ECO:0007669"/>
    <property type="project" value="TreeGrafter"/>
</dbReference>
<feature type="domain" description="GGDEF" evidence="1">
    <location>
        <begin position="391"/>
        <end position="528"/>
    </location>
</feature>
<dbReference type="OrthoDB" id="9805474at2"/>
<protein>
    <submittedName>
        <fullName evidence="2">Diguanylate cyclase (GGDEF) domain-containing protein</fullName>
    </submittedName>
</protein>
<dbReference type="InterPro" id="IPR000160">
    <property type="entry name" value="GGDEF_dom"/>
</dbReference>
<gene>
    <name evidence="2" type="ORF">SAMN04487928_1148</name>
</gene>
<dbReference type="InterPro" id="IPR029787">
    <property type="entry name" value="Nucleotide_cyclase"/>
</dbReference>
<evidence type="ECO:0000259" key="1">
    <source>
        <dbReference type="PROSITE" id="PS50887"/>
    </source>
</evidence>
<dbReference type="NCBIfam" id="TIGR00254">
    <property type="entry name" value="GGDEF"/>
    <property type="match status" value="1"/>
</dbReference>
<dbReference type="Gene3D" id="1.25.40.10">
    <property type="entry name" value="Tetratricopeptide repeat domain"/>
    <property type="match status" value="1"/>
</dbReference>
<dbReference type="RefSeq" id="WP_074888070.1">
    <property type="nucleotide sequence ID" value="NZ_FOXO01000014.1"/>
</dbReference>
<dbReference type="SUPFAM" id="SSF48452">
    <property type="entry name" value="TPR-like"/>
    <property type="match status" value="1"/>
</dbReference>
<dbReference type="PROSITE" id="PS50887">
    <property type="entry name" value="GGDEF"/>
    <property type="match status" value="1"/>
</dbReference>
<dbReference type="CDD" id="cd01949">
    <property type="entry name" value="GGDEF"/>
    <property type="match status" value="1"/>
</dbReference>
<dbReference type="Gene3D" id="3.30.70.270">
    <property type="match status" value="1"/>
</dbReference>
<evidence type="ECO:0000313" key="2">
    <source>
        <dbReference type="EMBL" id="SFP97793.1"/>
    </source>
</evidence>
<dbReference type="SMART" id="SM00267">
    <property type="entry name" value="GGDEF"/>
    <property type="match status" value="1"/>
</dbReference>
<name>A0A1I5UR86_9FIRM</name>
<dbReference type="InterPro" id="IPR050469">
    <property type="entry name" value="Diguanylate_Cyclase"/>
</dbReference>
<dbReference type="EMBL" id="FOXO01000014">
    <property type="protein sequence ID" value="SFP97793.1"/>
    <property type="molecule type" value="Genomic_DNA"/>
</dbReference>
<proteinExistence type="predicted"/>
<keyword evidence="3" id="KW-1185">Reference proteome</keyword>
<sequence length="542" mass="62902">MNIKNFDSEIQALYDEVLTTRTSMSSSYISACNRFIRKAKEADDQNLLGYAYYYLADSYYLLTTDYRKFNHNLLKAIEILQTCGENEYLARCYNLLGIDALNHGNYELALDFFLSGKRQCEDLDSNVTGFIDFNIGQIYYTAGDPKQALTYIRSAYKQIRKNKKDSLYYRNVLFCYCFEADCYMELEKPDSVKKCLLGIDKLEEKNKDSKEFTNGITATDIRTRGYHYLGDMVKFQRYALMLLKIIQNNKHPLDNIEDIFIMCRFFIKIGWIDEAVRIVDNTERSLADFNIAHLKKDFAKLKCELYACLGNKKKKNEALNEFFQASNDEEKERLANYKFFTDIRNRLHAIEKENVILQKQASTDPLTGLGNRYGLNKFADAAFEKAFELKRSLAVEFLDIDNFKQYNDTYGHQAGDECLTKVASIINEMARENELIHAFRYGGDEFVIIYESMTDKEVMEYATMLRQAVLNLGLSSRYSDKKIVTISQGIRNSVPQETTKLWDYMYAADNALYQVKEHTKGEIIMLHKAVISQKSLDDATHL</sequence>
<dbReference type="Proteomes" id="UP000182624">
    <property type="component" value="Unassembled WGS sequence"/>
</dbReference>
<accession>A0A1I5UR86</accession>
<dbReference type="PANTHER" id="PTHR45138">
    <property type="entry name" value="REGULATORY COMPONENTS OF SENSORY TRANSDUCTION SYSTEM"/>
    <property type="match status" value="1"/>
</dbReference>
<dbReference type="InterPro" id="IPR011990">
    <property type="entry name" value="TPR-like_helical_dom_sf"/>
</dbReference>
<organism evidence="2 3">
    <name type="scientific">Butyrivibrio proteoclasticus</name>
    <dbReference type="NCBI Taxonomy" id="43305"/>
    <lineage>
        <taxon>Bacteria</taxon>
        <taxon>Bacillati</taxon>
        <taxon>Bacillota</taxon>
        <taxon>Clostridia</taxon>
        <taxon>Lachnospirales</taxon>
        <taxon>Lachnospiraceae</taxon>
        <taxon>Butyrivibrio</taxon>
    </lineage>
</organism>